<dbReference type="Proteomes" id="UP000051295">
    <property type="component" value="Unassembled WGS sequence"/>
</dbReference>
<dbReference type="CDD" id="cd01066">
    <property type="entry name" value="APP_MetAP"/>
    <property type="match status" value="1"/>
</dbReference>
<comment type="caution">
    <text evidence="3">The sequence shown here is derived from an EMBL/GenBank/DDBJ whole genome shotgun (WGS) entry which is preliminary data.</text>
</comment>
<dbReference type="InterPro" id="IPR000994">
    <property type="entry name" value="Pept_M24"/>
</dbReference>
<feature type="domain" description="Peptidase M24" evidence="1">
    <location>
        <begin position="159"/>
        <end position="366"/>
    </location>
</feature>
<name>A0A0T5NZT8_9RHOB</name>
<dbReference type="Gene3D" id="3.90.230.10">
    <property type="entry name" value="Creatinase/methionine aminopeptidase superfamily"/>
    <property type="match status" value="1"/>
</dbReference>
<organism evidence="3 4">
    <name type="scientific">Roseovarius atlanticus</name>
    <dbReference type="NCBI Taxonomy" id="1641875"/>
    <lineage>
        <taxon>Bacteria</taxon>
        <taxon>Pseudomonadati</taxon>
        <taxon>Pseudomonadota</taxon>
        <taxon>Alphaproteobacteria</taxon>
        <taxon>Rhodobacterales</taxon>
        <taxon>Roseobacteraceae</taxon>
        <taxon>Roseovarius</taxon>
    </lineage>
</organism>
<dbReference type="Pfam" id="PF01321">
    <property type="entry name" value="Creatinase_N"/>
    <property type="match status" value="1"/>
</dbReference>
<evidence type="ECO:0000313" key="3">
    <source>
        <dbReference type="EMBL" id="KRS14410.1"/>
    </source>
</evidence>
<proteinExistence type="predicted"/>
<feature type="domain" description="Creatinase N-terminal" evidence="2">
    <location>
        <begin position="16"/>
        <end position="151"/>
    </location>
</feature>
<dbReference type="OrthoDB" id="8286321at2"/>
<dbReference type="EMBL" id="LAXJ01000002">
    <property type="protein sequence ID" value="KRS14410.1"/>
    <property type="molecule type" value="Genomic_DNA"/>
</dbReference>
<dbReference type="SUPFAM" id="SSF55920">
    <property type="entry name" value="Creatinase/aminopeptidase"/>
    <property type="match status" value="1"/>
</dbReference>
<evidence type="ECO:0000259" key="1">
    <source>
        <dbReference type="Pfam" id="PF00557"/>
    </source>
</evidence>
<dbReference type="InterPro" id="IPR036005">
    <property type="entry name" value="Creatinase/aminopeptidase-like"/>
</dbReference>
<dbReference type="Pfam" id="PF00557">
    <property type="entry name" value="Peptidase_M24"/>
    <property type="match status" value="1"/>
</dbReference>
<dbReference type="PANTHER" id="PTHR46112">
    <property type="entry name" value="AMINOPEPTIDASE"/>
    <property type="match status" value="1"/>
</dbReference>
<dbReference type="InterPro" id="IPR000587">
    <property type="entry name" value="Creatinase_N"/>
</dbReference>
<accession>A0A0T5NZT8</accession>
<dbReference type="InterPro" id="IPR050659">
    <property type="entry name" value="Peptidase_M24B"/>
</dbReference>
<dbReference type="PANTHER" id="PTHR46112:SF2">
    <property type="entry name" value="XAA-PRO AMINOPEPTIDASE P-RELATED"/>
    <property type="match status" value="1"/>
</dbReference>
<dbReference type="STRING" id="1641875.XM53_01405"/>
<keyword evidence="4" id="KW-1185">Reference proteome</keyword>
<protein>
    <submittedName>
        <fullName evidence="3">Xaa-Pro dipeptidase</fullName>
    </submittedName>
</protein>
<reference evidence="3 4" key="1">
    <citation type="submission" date="2015-04" db="EMBL/GenBank/DDBJ databases">
        <title>The draft genome sequence of Roseovarius sp.R12b.</title>
        <authorList>
            <person name="Li G."/>
            <person name="Lai Q."/>
            <person name="Shao Z."/>
            <person name="Yan P."/>
        </authorList>
    </citation>
    <scope>NUCLEOTIDE SEQUENCE [LARGE SCALE GENOMIC DNA]</scope>
    <source>
        <strain evidence="3 4">R12B</strain>
    </source>
</reference>
<dbReference type="PATRIC" id="fig|1641875.4.peg.1368"/>
<evidence type="ECO:0000259" key="2">
    <source>
        <dbReference type="Pfam" id="PF01321"/>
    </source>
</evidence>
<sequence length="382" mass="41776">MPIHFDDAEYAARQMRATSAVREAGLDALLMFAPESHYWICGYDTFGFAMFQCLVLTANGDLHLLTRLPDLRQALHTSTLDRDHIHVWTQVEGVNPADTLKALLSDLGVGEGRLGFESDTAGLTDFNGQLLRTALPRLSDHSDLIRDLRRVKSPAEIEMHRRAAQLSDDAMDAGLAETRAGAFEGDILAAMQGAVFKGGGDYAGNEFILGSGPGALLVRYFSGRRHLDVQDQMTWEWSGAYARYHAAMMRTVVIGAPSDAQCHMHAAARAALEACEDAIRPGDPMGNVFDAHAKVMDDHGLRHARMQACGYGMGAAYNPIWVDFPMFYAGNPLPMQAGQVFFLHMILADSEAGLGYSLGHSVLVTETGVERLSRQPLDLLVR</sequence>
<gene>
    <name evidence="3" type="ORF">XM53_01405</name>
</gene>
<evidence type="ECO:0000313" key="4">
    <source>
        <dbReference type="Proteomes" id="UP000051295"/>
    </source>
</evidence>
<dbReference type="RefSeq" id="WP_057789533.1">
    <property type="nucleotide sequence ID" value="NZ_LAXJ01000002.1"/>
</dbReference>
<dbReference type="Gene3D" id="3.40.350.10">
    <property type="entry name" value="Creatinase/prolidase N-terminal domain"/>
    <property type="match status" value="1"/>
</dbReference>
<dbReference type="InterPro" id="IPR029149">
    <property type="entry name" value="Creatin/AminoP/Spt16_N"/>
</dbReference>
<dbReference type="AlphaFoldDB" id="A0A0T5NZT8"/>
<dbReference type="SUPFAM" id="SSF53092">
    <property type="entry name" value="Creatinase/prolidase N-terminal domain"/>
    <property type="match status" value="1"/>
</dbReference>